<name>A0A849BNF5_9ACTN</name>
<evidence type="ECO:0000256" key="1">
    <source>
        <dbReference type="SAM" id="MobiDB-lite"/>
    </source>
</evidence>
<protein>
    <recommendedName>
        <fullName evidence="4">STAS domain-containing protein</fullName>
    </recommendedName>
</protein>
<dbReference type="EMBL" id="JABEMA010000051">
    <property type="protein sequence ID" value="NNH22577.1"/>
    <property type="molecule type" value="Genomic_DNA"/>
</dbReference>
<organism evidence="2 3">
    <name type="scientific">Pseudokineococcus marinus</name>
    <dbReference type="NCBI Taxonomy" id="351215"/>
    <lineage>
        <taxon>Bacteria</taxon>
        <taxon>Bacillati</taxon>
        <taxon>Actinomycetota</taxon>
        <taxon>Actinomycetes</taxon>
        <taxon>Kineosporiales</taxon>
        <taxon>Kineosporiaceae</taxon>
        <taxon>Pseudokineococcus</taxon>
    </lineage>
</organism>
<evidence type="ECO:0008006" key="4">
    <source>
        <dbReference type="Google" id="ProtNLM"/>
    </source>
</evidence>
<gene>
    <name evidence="2" type="ORF">HLB09_05610</name>
</gene>
<dbReference type="Proteomes" id="UP000555552">
    <property type="component" value="Unassembled WGS sequence"/>
</dbReference>
<evidence type="ECO:0000313" key="3">
    <source>
        <dbReference type="Proteomes" id="UP000555552"/>
    </source>
</evidence>
<keyword evidence="3" id="KW-1185">Reference proteome</keyword>
<comment type="caution">
    <text evidence="2">The sequence shown here is derived from an EMBL/GenBank/DDBJ whole genome shotgun (WGS) entry which is preliminary data.</text>
</comment>
<sequence>MRAPALSRATEAPPVRVHLPPEGRGPAMAACVRSIRLALARGGVVVDVRPARAWPPGSRLVLEHLRTTAERRGLAWEERPLT</sequence>
<accession>A0A849BNF5</accession>
<dbReference type="RefSeq" id="WP_171202420.1">
    <property type="nucleotide sequence ID" value="NZ_BAAANP010000002.1"/>
</dbReference>
<evidence type="ECO:0000313" key="2">
    <source>
        <dbReference type="EMBL" id="NNH22577.1"/>
    </source>
</evidence>
<reference evidence="2 3" key="1">
    <citation type="submission" date="2020-05" db="EMBL/GenBank/DDBJ databases">
        <title>MicrobeNet Type strains.</title>
        <authorList>
            <person name="Nicholson A.C."/>
        </authorList>
    </citation>
    <scope>NUCLEOTIDE SEQUENCE [LARGE SCALE GENOMIC DNA]</scope>
    <source>
        <strain evidence="2 3">JCM 14547</strain>
    </source>
</reference>
<dbReference type="AlphaFoldDB" id="A0A849BNF5"/>
<feature type="region of interest" description="Disordered" evidence="1">
    <location>
        <begin position="1"/>
        <end position="23"/>
    </location>
</feature>
<proteinExistence type="predicted"/>